<evidence type="ECO:0000256" key="2">
    <source>
        <dbReference type="ARBA" id="ARBA00006044"/>
    </source>
</evidence>
<reference evidence="12 13" key="1">
    <citation type="submission" date="2015-06" db="EMBL/GenBank/DDBJ databases">
        <title>Survival trade-offs in plant roots during colonization by closely related pathogenic and mutualistic fungi.</title>
        <authorList>
            <person name="Hacquard S."/>
            <person name="Kracher B."/>
            <person name="Hiruma K."/>
            <person name="Weinman A."/>
            <person name="Muench P."/>
            <person name="Garrido Oter R."/>
            <person name="Ver Loren van Themaat E."/>
            <person name="Dallerey J.-F."/>
            <person name="Damm U."/>
            <person name="Henrissat B."/>
            <person name="Lespinet O."/>
            <person name="Thon M."/>
            <person name="Kemen E."/>
            <person name="McHardy A.C."/>
            <person name="Schulze-Lefert P."/>
            <person name="O'Connell R.J."/>
        </authorList>
    </citation>
    <scope>NUCLEOTIDE SEQUENCE [LARGE SCALE GENOMIC DNA]</scope>
    <source>
        <strain evidence="12 13">0861</strain>
    </source>
</reference>
<dbReference type="PRINTS" id="PR00734">
    <property type="entry name" value="GLHYDRLASE7"/>
</dbReference>
<evidence type="ECO:0000256" key="4">
    <source>
        <dbReference type="ARBA" id="ARBA00022801"/>
    </source>
</evidence>
<gene>
    <name evidence="12" type="ORF">CT0861_04829</name>
</gene>
<evidence type="ECO:0000256" key="1">
    <source>
        <dbReference type="ARBA" id="ARBA00001641"/>
    </source>
</evidence>
<dbReference type="EC" id="3.2.1.-" evidence="9"/>
<keyword evidence="4 9" id="KW-0378">Hydrolase</keyword>
<dbReference type="GO" id="GO:0030245">
    <property type="term" value="P:cellulose catabolic process"/>
    <property type="evidence" value="ECO:0007669"/>
    <property type="project" value="UniProtKB-KW"/>
</dbReference>
<dbReference type="Proteomes" id="UP000076552">
    <property type="component" value="Unassembled WGS sequence"/>
</dbReference>
<feature type="chain" id="PRO_5007828569" description="Glucanase" evidence="11">
    <location>
        <begin position="17"/>
        <end position="459"/>
    </location>
</feature>
<keyword evidence="3 11" id="KW-0732">Signal</keyword>
<proteinExistence type="inferred from homology"/>
<keyword evidence="6" id="KW-0119">Carbohydrate metabolism</keyword>
<dbReference type="Gene3D" id="2.70.100.10">
    <property type="entry name" value="Glycoside hydrolase, family 7, domain"/>
    <property type="match status" value="1"/>
</dbReference>
<dbReference type="AlphaFoldDB" id="A0A161WJV2"/>
<dbReference type="InterPro" id="IPR037019">
    <property type="entry name" value="Glyco_hydro_7_sf"/>
</dbReference>
<dbReference type="SUPFAM" id="SSF49899">
    <property type="entry name" value="Concanavalin A-like lectins/glucanases"/>
    <property type="match status" value="1"/>
</dbReference>
<evidence type="ECO:0000313" key="12">
    <source>
        <dbReference type="EMBL" id="KZL71246.1"/>
    </source>
</evidence>
<dbReference type="PANTHER" id="PTHR33753:SF2">
    <property type="entry name" value="GLYCOSIDE HYDROLASE FAMILY 7 PROTEIN"/>
    <property type="match status" value="1"/>
</dbReference>
<evidence type="ECO:0000256" key="11">
    <source>
        <dbReference type="SAM" id="SignalP"/>
    </source>
</evidence>
<accession>A0A161WJV2</accession>
<evidence type="ECO:0000256" key="5">
    <source>
        <dbReference type="ARBA" id="ARBA00023001"/>
    </source>
</evidence>
<name>A0A161WJV2_9PEZI</name>
<keyword evidence="5 9" id="KW-0136">Cellulose degradation</keyword>
<comment type="catalytic activity">
    <reaction evidence="1">
        <text>Hydrolysis of (1-&gt;4)-beta-D-glucosidic linkages in cellulose and cellotetraose, releasing cellobiose from the non-reducing ends of the chains.</text>
        <dbReference type="EC" id="3.2.1.91"/>
    </reaction>
</comment>
<evidence type="ECO:0000256" key="7">
    <source>
        <dbReference type="ARBA" id="ARBA00023295"/>
    </source>
</evidence>
<evidence type="ECO:0000256" key="10">
    <source>
        <dbReference type="SAM" id="MobiDB-lite"/>
    </source>
</evidence>
<dbReference type="PANTHER" id="PTHR33753">
    <property type="entry name" value="1,4-BETA-D-GLUCAN CELLOBIOHYDROLASE B"/>
    <property type="match status" value="1"/>
</dbReference>
<evidence type="ECO:0000256" key="6">
    <source>
        <dbReference type="ARBA" id="ARBA00023277"/>
    </source>
</evidence>
<dbReference type="InterPro" id="IPR013320">
    <property type="entry name" value="ConA-like_dom_sf"/>
</dbReference>
<evidence type="ECO:0000256" key="8">
    <source>
        <dbReference type="ARBA" id="ARBA00023326"/>
    </source>
</evidence>
<dbReference type="InterPro" id="IPR001722">
    <property type="entry name" value="Glyco_hydro_7"/>
</dbReference>
<feature type="signal peptide" evidence="11">
    <location>
        <begin position="1"/>
        <end position="16"/>
    </location>
</feature>
<dbReference type="STRING" id="708197.A0A161WJV2"/>
<sequence length="459" mass="50516">MRCLLVPGLLALLAEAQKAGNLIQQVHPNLSWKKCSNDTTGAATCETVNSKVVIDAGWRWTHRTNGFLNCYTGNKWDREYCVTNDVCTAGCLIEGTDPASLRETFGIATDGSKLSQQVLTPHAFGTTRNSRVFLLEEGTERYQTFTLMGNEFAFDVELSSVECSINSALYFVAMDPDGGKEKYPTNEAGAKYGTGYCDASCTRTNRFVGGKANAEGWEPVDQTRGEGNLGACCSEFDVWNSNAHSFSMISKPCRNIDYHVCRGGDCDNAYGAGTVLCDRTGCDYNPYRLGNKSFYGKGKTVDTNKKITLDNPCPSQPSVVTRFEEHQVTQFFIQDGQRIEAPKPTYPNFPDKSGISSNHCSVLAYSFEEPDNFSRMGGYGRHNDALRRPMVLALSISDDYWARNLWLDSVYPVDQPGRPGAERGDCPTPSGQPTLPIEPTHNSKVAWSNIRFGPIGTTV</sequence>
<dbReference type="Pfam" id="PF00840">
    <property type="entry name" value="Glyco_hydro_7"/>
    <property type="match status" value="1"/>
</dbReference>
<keyword evidence="13" id="KW-1185">Reference proteome</keyword>
<evidence type="ECO:0000256" key="9">
    <source>
        <dbReference type="RuleBase" id="RU361164"/>
    </source>
</evidence>
<feature type="region of interest" description="Disordered" evidence="10">
    <location>
        <begin position="416"/>
        <end position="440"/>
    </location>
</feature>
<comment type="similarity">
    <text evidence="2 9">Belongs to the glycosyl hydrolase 7 (cellulase C) family.</text>
</comment>
<evidence type="ECO:0000313" key="13">
    <source>
        <dbReference type="Proteomes" id="UP000076552"/>
    </source>
</evidence>
<dbReference type="EMBL" id="LFIV01000076">
    <property type="protein sequence ID" value="KZL71246.1"/>
    <property type="molecule type" value="Genomic_DNA"/>
</dbReference>
<evidence type="ECO:0000256" key="3">
    <source>
        <dbReference type="ARBA" id="ARBA00022729"/>
    </source>
</evidence>
<feature type="non-terminal residue" evidence="12">
    <location>
        <position position="459"/>
    </location>
</feature>
<keyword evidence="8 9" id="KW-0624">Polysaccharide degradation</keyword>
<comment type="caution">
    <text evidence="12">The sequence shown here is derived from an EMBL/GenBank/DDBJ whole genome shotgun (WGS) entry which is preliminary data.</text>
</comment>
<protein>
    <recommendedName>
        <fullName evidence="9">Glucanase</fullName>
        <ecNumber evidence="9">3.2.1.-</ecNumber>
    </recommendedName>
</protein>
<organism evidence="12 13">
    <name type="scientific">Colletotrichum tofieldiae</name>
    <dbReference type="NCBI Taxonomy" id="708197"/>
    <lineage>
        <taxon>Eukaryota</taxon>
        <taxon>Fungi</taxon>
        <taxon>Dikarya</taxon>
        <taxon>Ascomycota</taxon>
        <taxon>Pezizomycotina</taxon>
        <taxon>Sordariomycetes</taxon>
        <taxon>Hypocreomycetidae</taxon>
        <taxon>Glomerellales</taxon>
        <taxon>Glomerellaceae</taxon>
        <taxon>Colletotrichum</taxon>
        <taxon>Colletotrichum spaethianum species complex</taxon>
    </lineage>
</organism>
<keyword evidence="7 9" id="KW-0326">Glycosidase</keyword>
<dbReference type="GO" id="GO:0016162">
    <property type="term" value="F:cellulose 1,4-beta-cellobiosidase activity"/>
    <property type="evidence" value="ECO:0007669"/>
    <property type="project" value="UniProtKB-EC"/>
</dbReference>